<dbReference type="PATRIC" id="fig|35818.11.peg.132"/>
<feature type="coiled-coil region" evidence="1">
    <location>
        <begin position="53"/>
        <end position="97"/>
    </location>
</feature>
<keyword evidence="1" id="KW-0175">Coiled coil</keyword>
<dbReference type="AlphaFoldDB" id="A0A0N1EJ77"/>
<name>A0A0N1EJ77_9HELI</name>
<dbReference type="Proteomes" id="UP000037997">
    <property type="component" value="Unassembled WGS sequence"/>
</dbReference>
<protein>
    <submittedName>
        <fullName evidence="2">Uncharacterized protein</fullName>
    </submittedName>
</protein>
<organism evidence="2 3">
    <name type="scientific">Helicobacter pullorum</name>
    <dbReference type="NCBI Taxonomy" id="35818"/>
    <lineage>
        <taxon>Bacteria</taxon>
        <taxon>Pseudomonadati</taxon>
        <taxon>Campylobacterota</taxon>
        <taxon>Epsilonproteobacteria</taxon>
        <taxon>Campylobacterales</taxon>
        <taxon>Helicobacteraceae</taxon>
        <taxon>Helicobacter</taxon>
    </lineage>
</organism>
<sequence length="332" mass="37655">MANVNTFRELVASVLNAYGDFESNLAEATKLSSAIQSLYNTFSSELNKYKTTLEEAISSALLIEENKAELESKYNQTKAIIDKLEQISNELESLDIESLIRSILNKDLNTQESFAKILESLILTPKYQEILSEVLKTSTEAKEKVTLYLERIVEVGVRIKSDIAGFKETIELKAQEAQEALAQNIQTITNIKEEAKVSFDESLKAEKLELENLFNAQEQKLEQKQVAFETIHKGIETTLDKINEAKDFIADKGLPFKVMVFQAFGFVNNAQSIAFLYENKMLNAKSYYNHKQSEAMNALIRTDLETIKTLKEDIALKHRGILFLSLKKRSCL</sequence>
<evidence type="ECO:0000256" key="1">
    <source>
        <dbReference type="SAM" id="Coils"/>
    </source>
</evidence>
<accession>A0A0N1EJ77</accession>
<dbReference type="EMBL" id="JNOC01000114">
    <property type="protein sequence ID" value="KPH54547.1"/>
    <property type="molecule type" value="Genomic_DNA"/>
</dbReference>
<comment type="caution">
    <text evidence="2">The sequence shown here is derived from an EMBL/GenBank/DDBJ whole genome shotgun (WGS) entry which is preliminary data.</text>
</comment>
<dbReference type="RefSeq" id="WP_054198751.1">
    <property type="nucleotide sequence ID" value="NZ_CAKMIM010000015.1"/>
</dbReference>
<reference evidence="2 3" key="1">
    <citation type="submission" date="2014-06" db="EMBL/GenBank/DDBJ databases">
        <title>Helicobacter pullorum isolates in fresh chicken meat - phenotypic and genotypic features.</title>
        <authorList>
            <person name="Borges V."/>
            <person name="Santos A."/>
            <person name="Correia C.B."/>
            <person name="Saraiva M."/>
            <person name="Menard A."/>
            <person name="Vieira L."/>
            <person name="Sampaio D.A."/>
            <person name="Gomes J.P."/>
            <person name="Oleastro M."/>
        </authorList>
    </citation>
    <scope>NUCLEOTIDE SEQUENCE [LARGE SCALE GENOMIC DNA]</scope>
    <source>
        <strain evidence="2 3">229334/12</strain>
    </source>
</reference>
<feature type="coiled-coil region" evidence="1">
    <location>
        <begin position="174"/>
        <end position="227"/>
    </location>
</feature>
<proteinExistence type="predicted"/>
<evidence type="ECO:0000313" key="3">
    <source>
        <dbReference type="Proteomes" id="UP000037997"/>
    </source>
</evidence>
<gene>
    <name evidence="2" type="ORF">HPU229334_00670</name>
</gene>
<evidence type="ECO:0000313" key="2">
    <source>
        <dbReference type="EMBL" id="KPH54547.1"/>
    </source>
</evidence>